<sequence>MNPSLCSPSTAAQTHQARGRPIDAAAFKPNRAAVYLNPSLISSRCRCSAQLKARIADLRRGSRFVMIGDDWALHGLKWRRTGFEENLSSNIG</sequence>
<feature type="compositionally biased region" description="Polar residues" evidence="1">
    <location>
        <begin position="1"/>
        <end position="16"/>
    </location>
</feature>
<dbReference type="Proteomes" id="UP001457282">
    <property type="component" value="Unassembled WGS sequence"/>
</dbReference>
<protein>
    <submittedName>
        <fullName evidence="2">Uncharacterized protein</fullName>
    </submittedName>
</protein>
<dbReference type="AlphaFoldDB" id="A0AAW1YPX1"/>
<accession>A0AAW1YPX1</accession>
<gene>
    <name evidence="2" type="ORF">M0R45_006241</name>
</gene>
<organism evidence="2 3">
    <name type="scientific">Rubus argutus</name>
    <name type="common">Southern blackberry</name>
    <dbReference type="NCBI Taxonomy" id="59490"/>
    <lineage>
        <taxon>Eukaryota</taxon>
        <taxon>Viridiplantae</taxon>
        <taxon>Streptophyta</taxon>
        <taxon>Embryophyta</taxon>
        <taxon>Tracheophyta</taxon>
        <taxon>Spermatophyta</taxon>
        <taxon>Magnoliopsida</taxon>
        <taxon>eudicotyledons</taxon>
        <taxon>Gunneridae</taxon>
        <taxon>Pentapetalae</taxon>
        <taxon>rosids</taxon>
        <taxon>fabids</taxon>
        <taxon>Rosales</taxon>
        <taxon>Rosaceae</taxon>
        <taxon>Rosoideae</taxon>
        <taxon>Rosoideae incertae sedis</taxon>
        <taxon>Rubus</taxon>
    </lineage>
</organism>
<evidence type="ECO:0000313" key="2">
    <source>
        <dbReference type="EMBL" id="KAK9950772.1"/>
    </source>
</evidence>
<proteinExistence type="predicted"/>
<keyword evidence="3" id="KW-1185">Reference proteome</keyword>
<evidence type="ECO:0000313" key="3">
    <source>
        <dbReference type="Proteomes" id="UP001457282"/>
    </source>
</evidence>
<feature type="region of interest" description="Disordered" evidence="1">
    <location>
        <begin position="1"/>
        <end position="23"/>
    </location>
</feature>
<reference evidence="2 3" key="1">
    <citation type="journal article" date="2023" name="G3 (Bethesda)">
        <title>A chromosome-length genome assembly and annotation of blackberry (Rubus argutus, cv. 'Hillquist').</title>
        <authorList>
            <person name="Bruna T."/>
            <person name="Aryal R."/>
            <person name="Dudchenko O."/>
            <person name="Sargent D.J."/>
            <person name="Mead D."/>
            <person name="Buti M."/>
            <person name="Cavallini A."/>
            <person name="Hytonen T."/>
            <person name="Andres J."/>
            <person name="Pham M."/>
            <person name="Weisz D."/>
            <person name="Mascagni F."/>
            <person name="Usai G."/>
            <person name="Natali L."/>
            <person name="Bassil N."/>
            <person name="Fernandez G.E."/>
            <person name="Lomsadze A."/>
            <person name="Armour M."/>
            <person name="Olukolu B."/>
            <person name="Poorten T."/>
            <person name="Britton C."/>
            <person name="Davik J."/>
            <person name="Ashrafi H."/>
            <person name="Aiden E.L."/>
            <person name="Borodovsky M."/>
            <person name="Worthington M."/>
        </authorList>
    </citation>
    <scope>NUCLEOTIDE SEQUENCE [LARGE SCALE GENOMIC DNA]</scope>
    <source>
        <strain evidence="2">PI 553951</strain>
    </source>
</reference>
<name>A0AAW1YPX1_RUBAR</name>
<comment type="caution">
    <text evidence="2">The sequence shown here is derived from an EMBL/GenBank/DDBJ whole genome shotgun (WGS) entry which is preliminary data.</text>
</comment>
<evidence type="ECO:0000256" key="1">
    <source>
        <dbReference type="SAM" id="MobiDB-lite"/>
    </source>
</evidence>
<dbReference type="EMBL" id="JBEDUW010000001">
    <property type="protein sequence ID" value="KAK9950772.1"/>
    <property type="molecule type" value="Genomic_DNA"/>
</dbReference>